<dbReference type="AlphaFoldDB" id="A0AAV6FLD0"/>
<dbReference type="Gene3D" id="2.60.40.10">
    <property type="entry name" value="Immunoglobulins"/>
    <property type="match status" value="2"/>
</dbReference>
<sequence length="289" mass="32140">MVMRFSNHKGDEFEINTPEYEINPSRSGRYACKGRRKHGGRESDKSDAVDITLSSQKAHAVLSSFSHIWLTEGDSVTLTCEVRVSNAGWRFLWYKNAPYRPGFPQVFHESSGYYVELVSDSIRGAGGSYTLSPAALRHTGVYVCRAERGEPAYHTEFSNPRPLLVSVAFSGVSPPASVIIHSNWTQIFTSEPLSLSCGVQGNSAGWRLRWFTDRREKSKCPTDWRSETGSSCSISSASSSDFGVYWCQSDSGEQSNPVNITIHNGDLILESPVHPVTEGDPLTLRCRYR</sequence>
<dbReference type="EMBL" id="JADWDJ010000024">
    <property type="protein sequence ID" value="KAG5261146.1"/>
    <property type="molecule type" value="Genomic_DNA"/>
</dbReference>
<dbReference type="SUPFAM" id="SSF48726">
    <property type="entry name" value="Immunoglobulin"/>
    <property type="match status" value="2"/>
</dbReference>
<dbReference type="InterPro" id="IPR036179">
    <property type="entry name" value="Ig-like_dom_sf"/>
</dbReference>
<dbReference type="PROSITE" id="PS50835">
    <property type="entry name" value="IG_LIKE"/>
    <property type="match status" value="2"/>
</dbReference>
<dbReference type="InterPro" id="IPR003599">
    <property type="entry name" value="Ig_sub"/>
</dbReference>
<gene>
    <name evidence="4" type="ORF">AALO_G00300550</name>
</gene>
<dbReference type="Proteomes" id="UP000823561">
    <property type="component" value="Chromosome 24"/>
</dbReference>
<dbReference type="GO" id="GO:0007166">
    <property type="term" value="P:cell surface receptor signaling pathway"/>
    <property type="evidence" value="ECO:0007669"/>
    <property type="project" value="TreeGrafter"/>
</dbReference>
<evidence type="ECO:0000313" key="5">
    <source>
        <dbReference type="Proteomes" id="UP000823561"/>
    </source>
</evidence>
<feature type="non-terminal residue" evidence="4">
    <location>
        <position position="289"/>
    </location>
</feature>
<keyword evidence="1" id="KW-0732">Signal</keyword>
<evidence type="ECO:0000259" key="3">
    <source>
        <dbReference type="PROSITE" id="PS50835"/>
    </source>
</evidence>
<protein>
    <recommendedName>
        <fullName evidence="3">Ig-like domain-containing protein</fullName>
    </recommendedName>
</protein>
<dbReference type="GO" id="GO:0009897">
    <property type="term" value="C:external side of plasma membrane"/>
    <property type="evidence" value="ECO:0007669"/>
    <property type="project" value="TreeGrafter"/>
</dbReference>
<proteinExistence type="predicted"/>
<dbReference type="PANTHER" id="PTHR11481:SF64">
    <property type="entry name" value="FC RECEPTOR-LIKE PROTEIN 4"/>
    <property type="match status" value="1"/>
</dbReference>
<dbReference type="GO" id="GO:0006955">
    <property type="term" value="P:immune response"/>
    <property type="evidence" value="ECO:0007669"/>
    <property type="project" value="TreeGrafter"/>
</dbReference>
<keyword evidence="2" id="KW-1015">Disulfide bond</keyword>
<evidence type="ECO:0000256" key="1">
    <source>
        <dbReference type="ARBA" id="ARBA00022729"/>
    </source>
</evidence>
<organism evidence="4 5">
    <name type="scientific">Alosa alosa</name>
    <name type="common">allis shad</name>
    <dbReference type="NCBI Taxonomy" id="278164"/>
    <lineage>
        <taxon>Eukaryota</taxon>
        <taxon>Metazoa</taxon>
        <taxon>Chordata</taxon>
        <taxon>Craniata</taxon>
        <taxon>Vertebrata</taxon>
        <taxon>Euteleostomi</taxon>
        <taxon>Actinopterygii</taxon>
        <taxon>Neopterygii</taxon>
        <taxon>Teleostei</taxon>
        <taxon>Clupei</taxon>
        <taxon>Clupeiformes</taxon>
        <taxon>Clupeoidei</taxon>
        <taxon>Clupeidae</taxon>
        <taxon>Alosa</taxon>
    </lineage>
</organism>
<accession>A0AAV6FLD0</accession>
<dbReference type="InterPro" id="IPR050488">
    <property type="entry name" value="Ig_Fc_receptor"/>
</dbReference>
<evidence type="ECO:0000313" key="4">
    <source>
        <dbReference type="EMBL" id="KAG5261146.1"/>
    </source>
</evidence>
<comment type="caution">
    <text evidence="4">The sequence shown here is derived from an EMBL/GenBank/DDBJ whole genome shotgun (WGS) entry which is preliminary data.</text>
</comment>
<reference evidence="4" key="1">
    <citation type="submission" date="2020-10" db="EMBL/GenBank/DDBJ databases">
        <title>Chromosome-scale genome assembly of the Allis shad, Alosa alosa.</title>
        <authorList>
            <person name="Margot Z."/>
            <person name="Christophe K."/>
            <person name="Cabau C."/>
            <person name="Louis A."/>
            <person name="Berthelot C."/>
            <person name="Parey E."/>
            <person name="Roest Crollius H."/>
            <person name="Montfort J."/>
            <person name="Robinson-Rechavi M."/>
            <person name="Bucao C."/>
            <person name="Bouchez O."/>
            <person name="Gislard M."/>
            <person name="Lluch J."/>
            <person name="Milhes M."/>
            <person name="Lampietro C."/>
            <person name="Lopez Roques C."/>
            <person name="Donnadieu C."/>
            <person name="Braasch I."/>
            <person name="Desvignes T."/>
            <person name="Postlethwait J."/>
            <person name="Bobe J."/>
            <person name="Guiguen Y."/>
        </authorList>
    </citation>
    <scope>NUCLEOTIDE SEQUENCE</scope>
    <source>
        <strain evidence="4">M-15738</strain>
        <tissue evidence="4">Blood</tissue>
    </source>
</reference>
<feature type="domain" description="Ig-like" evidence="3">
    <location>
        <begin position="72"/>
        <end position="158"/>
    </location>
</feature>
<dbReference type="GO" id="GO:0004888">
    <property type="term" value="F:transmembrane signaling receptor activity"/>
    <property type="evidence" value="ECO:0007669"/>
    <property type="project" value="TreeGrafter"/>
</dbReference>
<dbReference type="InterPro" id="IPR007110">
    <property type="entry name" value="Ig-like_dom"/>
</dbReference>
<dbReference type="Pfam" id="PF13927">
    <property type="entry name" value="Ig_3"/>
    <property type="match status" value="2"/>
</dbReference>
<keyword evidence="5" id="KW-1185">Reference proteome</keyword>
<dbReference type="PANTHER" id="PTHR11481">
    <property type="entry name" value="IMMUNOGLOBULIN FC RECEPTOR"/>
    <property type="match status" value="1"/>
</dbReference>
<evidence type="ECO:0000256" key="2">
    <source>
        <dbReference type="ARBA" id="ARBA00023157"/>
    </source>
</evidence>
<feature type="domain" description="Ig-like" evidence="3">
    <location>
        <begin position="174"/>
        <end position="261"/>
    </location>
</feature>
<name>A0AAV6FLD0_9TELE</name>
<dbReference type="InterPro" id="IPR013783">
    <property type="entry name" value="Ig-like_fold"/>
</dbReference>
<dbReference type="SMART" id="SM00409">
    <property type="entry name" value="IG"/>
    <property type="match status" value="2"/>
</dbReference>